<reference evidence="2" key="2">
    <citation type="submission" date="2024-06" db="EMBL/GenBank/DDBJ databases">
        <authorList>
            <person name="Li S."/>
        </authorList>
    </citation>
    <scope>NUCLEOTIDE SEQUENCE</scope>
    <source>
        <strain evidence="2">SR10</strain>
    </source>
</reference>
<gene>
    <name evidence="2" type="ORF">ABU614_18245</name>
    <name evidence="1" type="ORF">V2J18_11890</name>
</gene>
<dbReference type="EMBL" id="CP159925">
    <property type="protein sequence ID" value="XCO74300.1"/>
    <property type="molecule type" value="Genomic_DNA"/>
</dbReference>
<evidence type="ECO:0000313" key="2">
    <source>
        <dbReference type="EMBL" id="XCO74300.1"/>
    </source>
</evidence>
<reference evidence="1 3" key="1">
    <citation type="submission" date="2024-02" db="EMBL/GenBank/DDBJ databases">
        <title>Lysobacter Genome Sequencing and Mining.</title>
        <authorList>
            <person name="Bierman J."/>
            <person name="Walker M.C."/>
        </authorList>
    </citation>
    <scope>NUCLEOTIDE SEQUENCE [LARGE SCALE GENOMIC DNA]</scope>
    <source>
        <strain evidence="1 3">PB6250</strain>
    </source>
</reference>
<dbReference type="EMBL" id="JBANDL010000002">
    <property type="protein sequence ID" value="MEI2455381.1"/>
    <property type="molecule type" value="Genomic_DNA"/>
</dbReference>
<organism evidence="2">
    <name type="scientific">Lysobacter firmicutimachus</name>
    <dbReference type="NCBI Taxonomy" id="1792846"/>
    <lineage>
        <taxon>Bacteria</taxon>
        <taxon>Pseudomonadati</taxon>
        <taxon>Pseudomonadota</taxon>
        <taxon>Gammaproteobacteria</taxon>
        <taxon>Lysobacterales</taxon>
        <taxon>Lysobacteraceae</taxon>
        <taxon>Lysobacter</taxon>
    </lineage>
</organism>
<dbReference type="Proteomes" id="UP001387215">
    <property type="component" value="Unassembled WGS sequence"/>
</dbReference>
<dbReference type="AlphaFoldDB" id="A0AAU8MPF0"/>
<keyword evidence="3" id="KW-1185">Reference proteome</keyword>
<sequence length="77" mass="8704">MRARESVMARTLSNAAWHRECRRADIASPVQPHRASLLRDAAAARRTNRRRLSVDVFVTQRGASYRSILSSLSSVRP</sequence>
<evidence type="ECO:0000313" key="1">
    <source>
        <dbReference type="EMBL" id="MEI2455381.1"/>
    </source>
</evidence>
<dbReference type="RefSeq" id="WP_141233493.1">
    <property type="nucleotide sequence ID" value="NZ_CP159925.1"/>
</dbReference>
<accession>A0AAU8MPF0</accession>
<name>A0AAU8MPF0_9GAMM</name>
<evidence type="ECO:0000313" key="3">
    <source>
        <dbReference type="Proteomes" id="UP001387215"/>
    </source>
</evidence>
<proteinExistence type="predicted"/>
<protein>
    <submittedName>
        <fullName evidence="2">Uncharacterized protein</fullName>
    </submittedName>
</protein>